<gene>
    <name evidence="3" type="ORF">DILT_LOCUS11799</name>
</gene>
<dbReference type="Proteomes" id="UP000281553">
    <property type="component" value="Unassembled WGS sequence"/>
</dbReference>
<feature type="compositionally biased region" description="Polar residues" evidence="2">
    <location>
        <begin position="55"/>
        <end position="70"/>
    </location>
</feature>
<accession>A0A3P7M0T9</accession>
<organism evidence="3 4">
    <name type="scientific">Dibothriocephalus latus</name>
    <name type="common">Fish tapeworm</name>
    <name type="synonym">Diphyllobothrium latum</name>
    <dbReference type="NCBI Taxonomy" id="60516"/>
    <lineage>
        <taxon>Eukaryota</taxon>
        <taxon>Metazoa</taxon>
        <taxon>Spiralia</taxon>
        <taxon>Lophotrochozoa</taxon>
        <taxon>Platyhelminthes</taxon>
        <taxon>Cestoda</taxon>
        <taxon>Eucestoda</taxon>
        <taxon>Diphyllobothriidea</taxon>
        <taxon>Diphyllobothriidae</taxon>
        <taxon>Dibothriocephalus</taxon>
    </lineage>
</organism>
<protein>
    <submittedName>
        <fullName evidence="3">Uncharacterized protein</fullName>
    </submittedName>
</protein>
<feature type="coiled-coil region" evidence="1">
    <location>
        <begin position="80"/>
        <end position="168"/>
    </location>
</feature>
<dbReference type="EMBL" id="UYRU01064234">
    <property type="protein sequence ID" value="VDN15968.1"/>
    <property type="molecule type" value="Genomic_DNA"/>
</dbReference>
<dbReference type="OrthoDB" id="687730at2759"/>
<evidence type="ECO:0000313" key="3">
    <source>
        <dbReference type="EMBL" id="VDN15968.1"/>
    </source>
</evidence>
<reference evidence="3 4" key="1">
    <citation type="submission" date="2018-11" db="EMBL/GenBank/DDBJ databases">
        <authorList>
            <consortium name="Pathogen Informatics"/>
        </authorList>
    </citation>
    <scope>NUCLEOTIDE SEQUENCE [LARGE SCALE GENOMIC DNA]</scope>
</reference>
<evidence type="ECO:0000256" key="1">
    <source>
        <dbReference type="SAM" id="Coils"/>
    </source>
</evidence>
<evidence type="ECO:0000313" key="4">
    <source>
        <dbReference type="Proteomes" id="UP000281553"/>
    </source>
</evidence>
<keyword evidence="4" id="KW-1185">Reference proteome</keyword>
<keyword evidence="1" id="KW-0175">Coiled coil</keyword>
<sequence>MLSDNKPARPNSLSIPDHADKSVETSSEFRIQRDFVEVVGADSSGTHSSPTVSSNGPNMSPSSEIASSNTEEVVTLRESIRILTEKLSHYEAIIENLEASGSEQAILTARAECEALRAQVSNCEEQLREVRENHRRLIEEARQHRSEVQLLREERDRLEASLLEMQRKHECLLTDCNPPDGAAVCHNVCNFLKICGLREK</sequence>
<feature type="region of interest" description="Disordered" evidence="2">
    <location>
        <begin position="40"/>
        <end position="70"/>
    </location>
</feature>
<feature type="compositionally biased region" description="Low complexity" evidence="2">
    <location>
        <begin position="43"/>
        <end position="54"/>
    </location>
</feature>
<dbReference type="AlphaFoldDB" id="A0A3P7M0T9"/>
<evidence type="ECO:0000256" key="2">
    <source>
        <dbReference type="SAM" id="MobiDB-lite"/>
    </source>
</evidence>
<name>A0A3P7M0T9_DIBLA</name>
<feature type="region of interest" description="Disordered" evidence="2">
    <location>
        <begin position="1"/>
        <end position="27"/>
    </location>
</feature>
<proteinExistence type="predicted"/>